<dbReference type="SUPFAM" id="SSF51905">
    <property type="entry name" value="FAD/NAD(P)-binding domain"/>
    <property type="match status" value="1"/>
</dbReference>
<dbReference type="Gene3D" id="3.50.50.60">
    <property type="entry name" value="FAD/NAD(P)-binding domain"/>
    <property type="match status" value="3"/>
</dbReference>
<keyword evidence="5" id="KW-0560">Oxidoreductase</keyword>
<evidence type="ECO:0000256" key="8">
    <source>
        <dbReference type="ARBA" id="ARBA00023221"/>
    </source>
</evidence>
<comment type="pathway">
    <text evidence="11">Steroid metabolism; cholesterol degradation.</text>
</comment>
<dbReference type="InterPro" id="IPR017900">
    <property type="entry name" value="4Fe4S_Fe_S_CS"/>
</dbReference>
<evidence type="ECO:0000256" key="15">
    <source>
        <dbReference type="SAM" id="Phobius"/>
    </source>
</evidence>
<dbReference type="GO" id="GO:0050660">
    <property type="term" value="F:flavin adenine dinucleotide binding"/>
    <property type="evidence" value="ECO:0007669"/>
    <property type="project" value="InterPro"/>
</dbReference>
<reference evidence="17 18" key="1">
    <citation type="submission" date="2024-01" db="EMBL/GenBank/DDBJ databases">
        <authorList>
            <person name="Waweru B."/>
        </authorList>
    </citation>
    <scope>NUCLEOTIDE SEQUENCE [LARGE SCALE GENOMIC DNA]</scope>
</reference>
<dbReference type="SUPFAM" id="SSF57938">
    <property type="entry name" value="DnaJ/Hsp40 cysteine-rich domain"/>
    <property type="match status" value="1"/>
</dbReference>
<keyword evidence="3" id="KW-0285">Flavoprotein</keyword>
<evidence type="ECO:0000256" key="13">
    <source>
        <dbReference type="ARBA" id="ARBA00049744"/>
    </source>
</evidence>
<dbReference type="GO" id="GO:0004769">
    <property type="term" value="F:steroid Delta-isomerase activity"/>
    <property type="evidence" value="ECO:0007669"/>
    <property type="project" value="UniProtKB-EC"/>
</dbReference>
<keyword evidence="18" id="KW-1185">Reference proteome</keyword>
<dbReference type="GO" id="GO:0016995">
    <property type="term" value="F:cholesterol oxidase activity"/>
    <property type="evidence" value="ECO:0007669"/>
    <property type="project" value="UniProtKB-EC"/>
</dbReference>
<keyword evidence="2" id="KW-0153">Cholesterol metabolism</keyword>
<dbReference type="PROSITE" id="PS00198">
    <property type="entry name" value="4FE4S_FER_1"/>
    <property type="match status" value="1"/>
</dbReference>
<accession>A0AAV1RYK5</accession>
<dbReference type="GO" id="GO:0008203">
    <property type="term" value="P:cholesterol metabolic process"/>
    <property type="evidence" value="ECO:0007669"/>
    <property type="project" value="UniProtKB-KW"/>
</dbReference>
<evidence type="ECO:0000256" key="12">
    <source>
        <dbReference type="ARBA" id="ARBA00049723"/>
    </source>
</evidence>
<feature type="transmembrane region" description="Helical" evidence="15">
    <location>
        <begin position="1470"/>
        <end position="1489"/>
    </location>
</feature>
<dbReference type="InterPro" id="IPR000172">
    <property type="entry name" value="GMC_OxRdtase_N"/>
</dbReference>
<evidence type="ECO:0000256" key="9">
    <source>
        <dbReference type="ARBA" id="ARBA00023235"/>
    </source>
</evidence>
<organism evidence="17 18">
    <name type="scientific">Dovyalis caffra</name>
    <dbReference type="NCBI Taxonomy" id="77055"/>
    <lineage>
        <taxon>Eukaryota</taxon>
        <taxon>Viridiplantae</taxon>
        <taxon>Streptophyta</taxon>
        <taxon>Embryophyta</taxon>
        <taxon>Tracheophyta</taxon>
        <taxon>Spermatophyta</taxon>
        <taxon>Magnoliopsida</taxon>
        <taxon>eudicotyledons</taxon>
        <taxon>Gunneridae</taxon>
        <taxon>Pentapetalae</taxon>
        <taxon>rosids</taxon>
        <taxon>fabids</taxon>
        <taxon>Malpighiales</taxon>
        <taxon>Salicaceae</taxon>
        <taxon>Flacourtieae</taxon>
        <taxon>Dovyalis</taxon>
    </lineage>
</organism>
<evidence type="ECO:0000256" key="3">
    <source>
        <dbReference type="ARBA" id="ARBA00022630"/>
    </source>
</evidence>
<evidence type="ECO:0000256" key="6">
    <source>
        <dbReference type="ARBA" id="ARBA00023098"/>
    </source>
</evidence>
<dbReference type="EC" id="5.3.3.1" evidence="10"/>
<feature type="transmembrane region" description="Helical" evidence="15">
    <location>
        <begin position="1368"/>
        <end position="1387"/>
    </location>
</feature>
<evidence type="ECO:0000259" key="16">
    <source>
        <dbReference type="PROSITE" id="PS51379"/>
    </source>
</evidence>
<feature type="transmembrane region" description="Helical" evidence="15">
    <location>
        <begin position="1564"/>
        <end position="1584"/>
    </location>
</feature>
<dbReference type="Gene3D" id="3.40.50.1820">
    <property type="entry name" value="alpha/beta hydrolase"/>
    <property type="match status" value="1"/>
</dbReference>
<comment type="cofactor">
    <cofactor evidence="1">
        <name>FAD</name>
        <dbReference type="ChEBI" id="CHEBI:57692"/>
    </cofactor>
</comment>
<name>A0AAV1RYK5_9ROSI</name>
<keyword evidence="7" id="KW-1207">Sterol metabolism</keyword>
<dbReference type="InterPro" id="IPR017896">
    <property type="entry name" value="4Fe4S_Fe-S-bd"/>
</dbReference>
<evidence type="ECO:0000256" key="14">
    <source>
        <dbReference type="ARBA" id="ARBA00049778"/>
    </source>
</evidence>
<proteinExistence type="predicted"/>
<dbReference type="Pfam" id="PF23650">
    <property type="entry name" value="DUF7148"/>
    <property type="match status" value="1"/>
</dbReference>
<dbReference type="InterPro" id="IPR052542">
    <property type="entry name" value="Cholesterol_Oxidase"/>
</dbReference>
<keyword evidence="6" id="KW-0443">Lipid metabolism</keyword>
<dbReference type="InterPro" id="IPR036410">
    <property type="entry name" value="HSP_DnaJ_Cys-rich_dom_sf"/>
</dbReference>
<keyword evidence="15" id="KW-0812">Transmembrane</keyword>
<evidence type="ECO:0000256" key="5">
    <source>
        <dbReference type="ARBA" id="ARBA00023002"/>
    </source>
</evidence>
<dbReference type="PANTHER" id="PTHR47470">
    <property type="entry name" value="CHOLESTEROL OXIDASE"/>
    <property type="match status" value="1"/>
</dbReference>
<dbReference type="Proteomes" id="UP001314170">
    <property type="component" value="Unassembled WGS sequence"/>
</dbReference>
<keyword evidence="8" id="KW-0753">Steroid metabolism</keyword>
<keyword evidence="15" id="KW-1133">Transmembrane helix</keyword>
<evidence type="ECO:0000256" key="2">
    <source>
        <dbReference type="ARBA" id="ARBA00022548"/>
    </source>
</evidence>
<evidence type="ECO:0000256" key="11">
    <source>
        <dbReference type="ARBA" id="ARBA00049645"/>
    </source>
</evidence>
<keyword evidence="15" id="KW-0472">Membrane</keyword>
<evidence type="ECO:0000256" key="1">
    <source>
        <dbReference type="ARBA" id="ARBA00001974"/>
    </source>
</evidence>
<dbReference type="PANTHER" id="PTHR47470:SF1">
    <property type="entry name" value="FAD-DEPENDENT OXIDOREDUCTASE 2 FAD BINDING DOMAIN-CONTAINING PROTEIN"/>
    <property type="match status" value="1"/>
</dbReference>
<dbReference type="InterPro" id="IPR029058">
    <property type="entry name" value="AB_hydrolase_fold"/>
</dbReference>
<dbReference type="Pfam" id="PF05199">
    <property type="entry name" value="GMC_oxred_C"/>
    <property type="match status" value="1"/>
</dbReference>
<dbReference type="PROSITE" id="PS51379">
    <property type="entry name" value="4FE4S_FER_2"/>
    <property type="match status" value="1"/>
</dbReference>
<comment type="caution">
    <text evidence="17">The sequence shown here is derived from an EMBL/GenBank/DDBJ whole genome shotgun (WGS) entry which is preliminary data.</text>
</comment>
<dbReference type="InterPro" id="IPR036188">
    <property type="entry name" value="FAD/NAD-bd_sf"/>
</dbReference>
<dbReference type="EC" id="1.1.3.6" evidence="12"/>
<dbReference type="EMBL" id="CAWUPB010001160">
    <property type="protein sequence ID" value="CAK7341877.1"/>
    <property type="molecule type" value="Genomic_DNA"/>
</dbReference>
<evidence type="ECO:0000256" key="10">
    <source>
        <dbReference type="ARBA" id="ARBA00038856"/>
    </source>
</evidence>
<protein>
    <recommendedName>
        <fullName evidence="13">Cholesterol oxidase</fullName>
        <ecNumber evidence="12">1.1.3.6</ecNumber>
        <ecNumber evidence="10">5.3.3.1</ecNumber>
    </recommendedName>
    <alternativeName>
        <fullName evidence="14">Cholesterol isomerase</fullName>
    </alternativeName>
</protein>
<evidence type="ECO:0000313" key="18">
    <source>
        <dbReference type="Proteomes" id="UP001314170"/>
    </source>
</evidence>
<feature type="domain" description="4Fe-4S ferredoxin-type" evidence="16">
    <location>
        <begin position="400"/>
        <end position="430"/>
    </location>
</feature>
<evidence type="ECO:0000256" key="7">
    <source>
        <dbReference type="ARBA" id="ARBA00023166"/>
    </source>
</evidence>
<dbReference type="Pfam" id="PF00732">
    <property type="entry name" value="GMC_oxred_N"/>
    <property type="match status" value="1"/>
</dbReference>
<dbReference type="SUPFAM" id="SSF53474">
    <property type="entry name" value="alpha/beta-Hydrolases"/>
    <property type="match status" value="1"/>
</dbReference>
<gene>
    <name evidence="17" type="ORF">DCAF_LOCUS16507</name>
</gene>
<sequence>MASAITQLILYSTCDTSHLQLRLSSPSPLPFLPPTSTASAAGKTRFPMLPQLYSHRNILAAPKANPENDGIVAADNDGEDGVSLGTLKLPGNTDLQRFEILLFQWANSLCQGANLPLPVPLKVDKIPGGARLGFTTVGNGKTEVLVYIDCLVFPATSASGPIFRAIRNGPLKDVSPPGEPRIMRSLLQALQKSVQIATSWVAYSGIKMKKIEKQAEVEKRPGDGGDDYDAIVVGSGYGGSVAACRMSMVGIKVCLIEKGRRWKAEDFPTDSWKIMSTARYENQNLGISFGPTDALFQVYEQKDSLAAVACGLGGGSLVNAGVMLPTPIRARRSPKWPKEWERDWDDCEASAAAMLRIQSSSVKFPIAKVMGELAEGEFERNTESSLKLSVNFDAEEPPSNPPKLQQINSCFACGNCIAGCPYNAKNSTDKNYIFSAIQAGCTIRTECQVQYVIKNPYGVGQQGRISRKRRWCVYLNEIDYITSDFVILSAGVLGTTEMLFQSQMRGLRLSDTLGSGFSCNGNTIAYVAGSPAPLNGYGLSRKQISEITFQDRPGPSISLSHTSSLGFTIQSAILPRAYPYLLFEGIATYKSPTGYCFFHGIVDKLRHIIGLNLSQSIILNAMGYDESDGKIMLEKDTDKICFHPPHDPLLPQKIKAFQKLSKKLGGILFMSRYRSTAVHLLGGCNASSDSSGGVCNHKGQVFDPNTPATLHAGLYVCDASLIPCSVGINPSLTIATAAEHTSRYLVQDILEFKSKNSTSVVPADQNQCAVTDKSLENDHGATVLIKETMRGYVGGMPCTVHLKMKIHSQNHKSFDKQNWFVGESHPLLRGKVGGYVVFRAIEKDKLHVIDGEMDLCVVDCRTPYAQYMHYRLLLAASSGSRYILEGKKIMNPYYFALYAWRETTTLYVTFNKVAPSGSIDTLLNLKGELTVSFIDLLKCFISLKGNGRGRFMHLLLQTFLRTYILQMPRGTHKNFIATDSYNKSYPSSTINDIRTEDGYIIRCRQWKNARYSLLLNRERLLNPILLLNGYSTENYWLPTEPHDLVRTLLEEGLEVWLLQTRLHPLNPANDATIEDIGKYDIPAAIGKILEVHGPRTKIHVVAHCVGGLAIHIALMGGHISATHIASLSCTNSSMFFKLTSLATIKMWLPLVPISMALLGKKKVLHLLEKSKGSSRHRLLKYIAQCLPRYERCTSKECEVFSGIFGNTFWHENVGPAMHHWLNKQSSTKLPMSAFPHLRKICNSGYIVDSNGHNSFLIHPERMAISTLYISGGRSLLVTPETSYLANKYMKLHQPGFRHERAVVDGFGHSDLLIGEKSREKVFPHIVSHIRLAEQEGNDLTNSPRKKYSKAALDWGDDPYKEYGDSGCWFSALAIILLVLLLHVNFCIIEGPETVQDFVQMQLQEIQDNIRSRRNKIFLLMEEVRRLRVQQRIKELKVVDESGEEDADEMPEMPSSIPFLPHVTPKTLRQLYLTSFSFVSGVIIFGGLIAPTNSLKIVLVHMGVIVNVRWEQDVCCSKSFKCVVKSCSKHLLSLDVGTKIRSWGHLIRGFHTQHAFAIAVEVDPIVASFAGGAVGVISALMLIEANNVEQQEKKRCKYCHGTGYLACARCSASGVCLSIDPISLSSASDRPLRAPTTQRCPNCSGAGKVMCPTCLCTGVMMASEHDPRFDPFD</sequence>
<evidence type="ECO:0000256" key="4">
    <source>
        <dbReference type="ARBA" id="ARBA00022827"/>
    </source>
</evidence>
<keyword evidence="4" id="KW-0274">FAD</keyword>
<evidence type="ECO:0000313" key="17">
    <source>
        <dbReference type="EMBL" id="CAK7341877.1"/>
    </source>
</evidence>
<dbReference type="InterPro" id="IPR007867">
    <property type="entry name" value="GMC_OxRtase_C"/>
</dbReference>
<dbReference type="InterPro" id="IPR055572">
    <property type="entry name" value="DUF7148"/>
</dbReference>
<keyword evidence="9" id="KW-0413">Isomerase</keyword>